<evidence type="ECO:0000256" key="5">
    <source>
        <dbReference type="ARBA" id="ARBA00022679"/>
    </source>
</evidence>
<keyword evidence="9" id="KW-0902">Two-component regulatory system</keyword>
<evidence type="ECO:0000259" key="13">
    <source>
        <dbReference type="PROSITE" id="PS50885"/>
    </source>
</evidence>
<sequence length="456" mass="49736">MRCNLQMKLMALLLAVIVIALSSAVLVRGLVIRDFRAFGEGRMLDRLYQVQAVLEGRYRQQMAWRPAEVADDLVWAWLMGFDIRLLDARGTLVLDSSRALAHLPPSMRERVLAAAGQRLPLQRQEEFQPFPLFMGGEEVGTLEVRLPTPPREDFFIASSNKFLTYSVLGLGCIALVLSILAARRLARPVRELTAAAEEIAAGDAARRVRVTGNDEISRLAVSFNRMADALERQERVRKQLVSNAAHELRTPLMVIRGELEGMMDGLLPTTTEALQSLHDETTRLTGILDGVDELTRAQTASLTLQRREVALVPFLRDLLSRFSRRAEAENVILDVAGDTGLTAWIDPDQFTRIIINLVSNALRALPEGGLLSLLASRTVAGSVQLDITDTGCGIEADLLPHIFERFAKGKGGGLGLGLSIVKELVEAHGGTISASSEPGSGACFRIVLPPRPGGGP</sequence>
<evidence type="ECO:0000256" key="10">
    <source>
        <dbReference type="ARBA" id="ARBA00023136"/>
    </source>
</evidence>
<dbReference type="SUPFAM" id="SSF47384">
    <property type="entry name" value="Homodimeric domain of signal transducing histidine kinase"/>
    <property type="match status" value="1"/>
</dbReference>
<dbReference type="SMART" id="SM00388">
    <property type="entry name" value="HisKA"/>
    <property type="match status" value="1"/>
</dbReference>
<dbReference type="Gene3D" id="3.30.565.10">
    <property type="entry name" value="Histidine kinase-like ATPase, C-terminal domain"/>
    <property type="match status" value="1"/>
</dbReference>
<dbReference type="InterPro" id="IPR005467">
    <property type="entry name" value="His_kinase_dom"/>
</dbReference>
<evidence type="ECO:0000256" key="3">
    <source>
        <dbReference type="ARBA" id="ARBA00012438"/>
    </source>
</evidence>
<evidence type="ECO:0000256" key="2">
    <source>
        <dbReference type="ARBA" id="ARBA00004370"/>
    </source>
</evidence>
<dbReference type="PANTHER" id="PTHR45436">
    <property type="entry name" value="SENSOR HISTIDINE KINASE YKOH"/>
    <property type="match status" value="1"/>
</dbReference>
<dbReference type="Pfam" id="PF00672">
    <property type="entry name" value="HAMP"/>
    <property type="match status" value="1"/>
</dbReference>
<dbReference type="PRINTS" id="PR00344">
    <property type="entry name" value="BCTRLSENSOR"/>
</dbReference>
<dbReference type="InterPro" id="IPR004358">
    <property type="entry name" value="Sig_transdc_His_kin-like_C"/>
</dbReference>
<reference evidence="14 15" key="1">
    <citation type="submission" date="2022-03" db="EMBL/GenBank/DDBJ databases">
        <authorList>
            <person name="Koch H."/>
        </authorList>
    </citation>
    <scope>NUCLEOTIDE SEQUENCE [LARGE SCALE GENOMIC DNA]</scope>
    <source>
        <strain evidence="14 15">G1</strain>
    </source>
</reference>
<dbReference type="SMART" id="SM00387">
    <property type="entry name" value="HATPase_c"/>
    <property type="match status" value="1"/>
</dbReference>
<organism evidence="14 15">
    <name type="scientific">Trichlorobacter ammonificans</name>
    <dbReference type="NCBI Taxonomy" id="2916410"/>
    <lineage>
        <taxon>Bacteria</taxon>
        <taxon>Pseudomonadati</taxon>
        <taxon>Thermodesulfobacteriota</taxon>
        <taxon>Desulfuromonadia</taxon>
        <taxon>Geobacterales</taxon>
        <taxon>Geobacteraceae</taxon>
        <taxon>Trichlorobacter</taxon>
    </lineage>
</organism>
<evidence type="ECO:0000259" key="12">
    <source>
        <dbReference type="PROSITE" id="PS50109"/>
    </source>
</evidence>
<dbReference type="PROSITE" id="PS50885">
    <property type="entry name" value="HAMP"/>
    <property type="match status" value="1"/>
</dbReference>
<dbReference type="EMBL" id="OW150024">
    <property type="protein sequence ID" value="CAH2030464.1"/>
    <property type="molecule type" value="Genomic_DNA"/>
</dbReference>
<dbReference type="Pfam" id="PF02518">
    <property type="entry name" value="HATPase_c"/>
    <property type="match status" value="1"/>
</dbReference>
<evidence type="ECO:0000313" key="14">
    <source>
        <dbReference type="EMBL" id="CAH2030464.1"/>
    </source>
</evidence>
<evidence type="ECO:0000256" key="9">
    <source>
        <dbReference type="ARBA" id="ARBA00023012"/>
    </source>
</evidence>
<comment type="catalytic activity">
    <reaction evidence="1">
        <text>ATP + protein L-histidine = ADP + protein N-phospho-L-histidine.</text>
        <dbReference type="EC" id="2.7.13.3"/>
    </reaction>
</comment>
<name>A0ABM9D5E8_9BACT</name>
<dbReference type="Pfam" id="PF00512">
    <property type="entry name" value="HisKA"/>
    <property type="match status" value="1"/>
</dbReference>
<keyword evidence="8 11" id="KW-1133">Transmembrane helix</keyword>
<keyword evidence="15" id="KW-1185">Reference proteome</keyword>
<dbReference type="InterPro" id="IPR050428">
    <property type="entry name" value="TCS_sensor_his_kinase"/>
</dbReference>
<dbReference type="CDD" id="cd00075">
    <property type="entry name" value="HATPase"/>
    <property type="match status" value="1"/>
</dbReference>
<evidence type="ECO:0000256" key="8">
    <source>
        <dbReference type="ARBA" id="ARBA00022989"/>
    </source>
</evidence>
<gene>
    <name evidence="14" type="ORF">GEAMG1_0652</name>
</gene>
<dbReference type="SUPFAM" id="SSF55874">
    <property type="entry name" value="ATPase domain of HSP90 chaperone/DNA topoisomerase II/histidine kinase"/>
    <property type="match status" value="1"/>
</dbReference>
<dbReference type="InterPro" id="IPR003661">
    <property type="entry name" value="HisK_dim/P_dom"/>
</dbReference>
<keyword evidence="4" id="KW-0597">Phosphoprotein</keyword>
<protein>
    <recommendedName>
        <fullName evidence="3">histidine kinase</fullName>
        <ecNumber evidence="3">2.7.13.3</ecNumber>
    </recommendedName>
</protein>
<dbReference type="InterPro" id="IPR003660">
    <property type="entry name" value="HAMP_dom"/>
</dbReference>
<dbReference type="InterPro" id="IPR003594">
    <property type="entry name" value="HATPase_dom"/>
</dbReference>
<evidence type="ECO:0000256" key="4">
    <source>
        <dbReference type="ARBA" id="ARBA00022553"/>
    </source>
</evidence>
<dbReference type="PANTHER" id="PTHR45436:SF5">
    <property type="entry name" value="SENSOR HISTIDINE KINASE TRCS"/>
    <property type="match status" value="1"/>
</dbReference>
<dbReference type="CDD" id="cd00082">
    <property type="entry name" value="HisKA"/>
    <property type="match status" value="1"/>
</dbReference>
<keyword evidence="6 11" id="KW-0812">Transmembrane</keyword>
<dbReference type="Gene3D" id="1.10.287.130">
    <property type="match status" value="1"/>
</dbReference>
<dbReference type="SMART" id="SM00304">
    <property type="entry name" value="HAMP"/>
    <property type="match status" value="1"/>
</dbReference>
<dbReference type="PROSITE" id="PS50109">
    <property type="entry name" value="HIS_KIN"/>
    <property type="match status" value="1"/>
</dbReference>
<evidence type="ECO:0000313" key="15">
    <source>
        <dbReference type="Proteomes" id="UP001295463"/>
    </source>
</evidence>
<keyword evidence="10 11" id="KW-0472">Membrane</keyword>
<evidence type="ECO:0000256" key="6">
    <source>
        <dbReference type="ARBA" id="ARBA00022692"/>
    </source>
</evidence>
<dbReference type="Gene3D" id="6.10.340.10">
    <property type="match status" value="1"/>
</dbReference>
<dbReference type="InterPro" id="IPR036097">
    <property type="entry name" value="HisK_dim/P_sf"/>
</dbReference>
<feature type="transmembrane region" description="Helical" evidence="11">
    <location>
        <begin position="162"/>
        <end position="182"/>
    </location>
</feature>
<proteinExistence type="predicted"/>
<comment type="subcellular location">
    <subcellularLocation>
        <location evidence="2">Membrane</location>
    </subcellularLocation>
</comment>
<feature type="domain" description="HAMP" evidence="13">
    <location>
        <begin position="183"/>
        <end position="235"/>
    </location>
</feature>
<dbReference type="RefSeq" id="WP_305731399.1">
    <property type="nucleotide sequence ID" value="NZ_OW150024.1"/>
</dbReference>
<dbReference type="InterPro" id="IPR036890">
    <property type="entry name" value="HATPase_C_sf"/>
</dbReference>
<accession>A0ABM9D5E8</accession>
<evidence type="ECO:0000256" key="7">
    <source>
        <dbReference type="ARBA" id="ARBA00022777"/>
    </source>
</evidence>
<evidence type="ECO:0000256" key="1">
    <source>
        <dbReference type="ARBA" id="ARBA00000085"/>
    </source>
</evidence>
<dbReference type="SUPFAM" id="SSF158472">
    <property type="entry name" value="HAMP domain-like"/>
    <property type="match status" value="1"/>
</dbReference>
<dbReference type="GO" id="GO:0004673">
    <property type="term" value="F:protein histidine kinase activity"/>
    <property type="evidence" value="ECO:0007669"/>
    <property type="project" value="UniProtKB-EC"/>
</dbReference>
<dbReference type="Proteomes" id="UP001295463">
    <property type="component" value="Chromosome"/>
</dbReference>
<keyword evidence="5 14" id="KW-0808">Transferase</keyword>
<dbReference type="CDD" id="cd06225">
    <property type="entry name" value="HAMP"/>
    <property type="match status" value="1"/>
</dbReference>
<dbReference type="EC" id="2.7.13.3" evidence="3"/>
<keyword evidence="7 14" id="KW-0418">Kinase</keyword>
<feature type="domain" description="Histidine kinase" evidence="12">
    <location>
        <begin position="243"/>
        <end position="452"/>
    </location>
</feature>
<evidence type="ECO:0000256" key="11">
    <source>
        <dbReference type="SAM" id="Phobius"/>
    </source>
</evidence>